<accession>A0A6P9A612</accession>
<proteinExistence type="inferred from homology"/>
<organism evidence="7">
    <name type="scientific">Thrips palmi</name>
    <name type="common">Melon thrips</name>
    <dbReference type="NCBI Taxonomy" id="161013"/>
    <lineage>
        <taxon>Eukaryota</taxon>
        <taxon>Metazoa</taxon>
        <taxon>Ecdysozoa</taxon>
        <taxon>Arthropoda</taxon>
        <taxon>Hexapoda</taxon>
        <taxon>Insecta</taxon>
        <taxon>Pterygota</taxon>
        <taxon>Neoptera</taxon>
        <taxon>Paraneoptera</taxon>
        <taxon>Thysanoptera</taxon>
        <taxon>Terebrantia</taxon>
        <taxon>Thripoidea</taxon>
        <taxon>Thripidae</taxon>
        <taxon>Thrips</taxon>
    </lineage>
</organism>
<dbReference type="KEGG" id="tpal:117652533"/>
<feature type="compositionally biased region" description="Basic and acidic residues" evidence="5">
    <location>
        <begin position="185"/>
        <end position="226"/>
    </location>
</feature>
<feature type="compositionally biased region" description="Low complexity" evidence="5">
    <location>
        <begin position="170"/>
        <end position="182"/>
    </location>
</feature>
<dbReference type="Pfam" id="PF15323">
    <property type="entry name" value="Ashwin"/>
    <property type="match status" value="1"/>
</dbReference>
<comment type="subcellular location">
    <subcellularLocation>
        <location evidence="1">Nucleus</location>
    </subcellularLocation>
</comment>
<evidence type="ECO:0000256" key="1">
    <source>
        <dbReference type="ARBA" id="ARBA00004123"/>
    </source>
</evidence>
<sequence>MNTLRRCMRNRVDRCRFCSKTNMANQNITTKMCEDNPVFKYLCPSLLSEKDILEELKARCFKIKGLERKSKDELTEIFIRHLMPLPQRTFPNNHHGKLINQMIQKEGFLSRRAGRSEERKTSLQFGFSDKIKQDSKSSSLVGAGSSSSPSGDRLKPPIDSPHLQTRRISLTKSTSSSSNSSLDKVIIKDRSKERKNSLESDGQRNSSEVKETEPKKVELKRSHSTESNEDTSPSKKSRQRIAWP</sequence>
<dbReference type="PANTHER" id="PTHR28359">
    <property type="entry name" value="ASHWIN"/>
    <property type="match status" value="1"/>
</dbReference>
<keyword evidence="4" id="KW-0539">Nucleus</keyword>
<evidence type="ECO:0000256" key="4">
    <source>
        <dbReference type="ARBA" id="ARBA00023242"/>
    </source>
</evidence>
<evidence type="ECO:0000313" key="6">
    <source>
        <dbReference type="Proteomes" id="UP000515158"/>
    </source>
</evidence>
<dbReference type="Proteomes" id="UP000515158">
    <property type="component" value="Unplaced"/>
</dbReference>
<dbReference type="PANTHER" id="PTHR28359:SF1">
    <property type="entry name" value="ASHWIN"/>
    <property type="match status" value="1"/>
</dbReference>
<dbReference type="InterPro" id="IPR024887">
    <property type="entry name" value="Ashwin"/>
</dbReference>
<dbReference type="OrthoDB" id="10071059at2759"/>
<feature type="compositionally biased region" description="Low complexity" evidence="5">
    <location>
        <begin position="136"/>
        <end position="151"/>
    </location>
</feature>
<dbReference type="InParanoid" id="A0A6P9A612"/>
<comment type="similarity">
    <text evidence="2">Belongs to the ashwin family.</text>
</comment>
<reference evidence="7" key="1">
    <citation type="submission" date="2025-08" db="UniProtKB">
        <authorList>
            <consortium name="RefSeq"/>
        </authorList>
    </citation>
    <scope>IDENTIFICATION</scope>
    <source>
        <tissue evidence="7">Total insect</tissue>
    </source>
</reference>
<dbReference type="GO" id="GO:0072669">
    <property type="term" value="C:tRNA-splicing ligase complex"/>
    <property type="evidence" value="ECO:0007669"/>
    <property type="project" value="InterPro"/>
</dbReference>
<dbReference type="AlphaFoldDB" id="A0A6P9A612"/>
<gene>
    <name evidence="7" type="primary">LOC117652533</name>
</gene>
<feature type="compositionally biased region" description="Basic residues" evidence="5">
    <location>
        <begin position="235"/>
        <end position="244"/>
    </location>
</feature>
<dbReference type="RefSeq" id="XP_034253398.1">
    <property type="nucleotide sequence ID" value="XM_034397507.1"/>
</dbReference>
<dbReference type="GO" id="GO:0048598">
    <property type="term" value="P:embryonic morphogenesis"/>
    <property type="evidence" value="ECO:0007669"/>
    <property type="project" value="InterPro"/>
</dbReference>
<keyword evidence="6" id="KW-1185">Reference proteome</keyword>
<evidence type="ECO:0000313" key="7">
    <source>
        <dbReference type="RefSeq" id="XP_034253398.1"/>
    </source>
</evidence>
<dbReference type="GO" id="GO:0005634">
    <property type="term" value="C:nucleus"/>
    <property type="evidence" value="ECO:0007669"/>
    <property type="project" value="UniProtKB-SubCell"/>
</dbReference>
<protein>
    <recommendedName>
        <fullName evidence="3">Ashwin</fullName>
    </recommendedName>
</protein>
<evidence type="ECO:0000256" key="5">
    <source>
        <dbReference type="SAM" id="MobiDB-lite"/>
    </source>
</evidence>
<name>A0A6P9A612_THRPL</name>
<evidence type="ECO:0000256" key="2">
    <source>
        <dbReference type="ARBA" id="ARBA00007855"/>
    </source>
</evidence>
<dbReference type="GeneID" id="117652533"/>
<evidence type="ECO:0000256" key="3">
    <source>
        <dbReference type="ARBA" id="ARBA00015134"/>
    </source>
</evidence>
<feature type="region of interest" description="Disordered" evidence="5">
    <location>
        <begin position="136"/>
        <end position="244"/>
    </location>
</feature>